<protein>
    <submittedName>
        <fullName evidence="2">Putative MEMBRANE PROTEIN</fullName>
    </submittedName>
</protein>
<proteinExistence type="predicted"/>
<reference evidence="2 3" key="1">
    <citation type="submission" date="2018-11" db="EMBL/GenBank/DDBJ databases">
        <title>Complete genome sequencing of the Actinobacteria Serinibacter sp. K3-2.</title>
        <authorList>
            <person name="Rakitin A.L."/>
            <person name="Beletsky A.V."/>
            <person name="Mardanov A.V."/>
            <person name="Ravin N.V."/>
            <person name="Gromova A.S."/>
            <person name="Filippova S.N."/>
            <person name="Gal'Chenko V.F."/>
        </authorList>
    </citation>
    <scope>NUCLEOTIDE SEQUENCE [LARGE SCALE GENOMIC DNA]</scope>
    <source>
        <strain evidence="2 3">K3-2</strain>
    </source>
</reference>
<accession>A0A4Z1DYX0</accession>
<gene>
    <name evidence="2" type="ORF">SERN_2458</name>
</gene>
<keyword evidence="1" id="KW-0472">Membrane</keyword>
<keyword evidence="1" id="KW-0812">Transmembrane</keyword>
<evidence type="ECO:0000256" key="1">
    <source>
        <dbReference type="SAM" id="Phobius"/>
    </source>
</evidence>
<feature type="transmembrane region" description="Helical" evidence="1">
    <location>
        <begin position="23"/>
        <end position="41"/>
    </location>
</feature>
<dbReference type="AlphaFoldDB" id="A0A4Z1DYX0"/>
<dbReference type="OrthoDB" id="5187110at2"/>
<keyword evidence="1" id="KW-1133">Transmembrane helix</keyword>
<evidence type="ECO:0000313" key="3">
    <source>
        <dbReference type="Proteomes" id="UP000297318"/>
    </source>
</evidence>
<dbReference type="RefSeq" id="WP_135850395.1">
    <property type="nucleotide sequence ID" value="NZ_RHPJ01000003.1"/>
</dbReference>
<organism evidence="2 3">
    <name type="scientific">Serinibacter arcticus</name>
    <dbReference type="NCBI Taxonomy" id="1655435"/>
    <lineage>
        <taxon>Bacteria</taxon>
        <taxon>Bacillati</taxon>
        <taxon>Actinomycetota</taxon>
        <taxon>Actinomycetes</taxon>
        <taxon>Micrococcales</taxon>
        <taxon>Beutenbergiaceae</taxon>
        <taxon>Serinibacter</taxon>
    </lineage>
</organism>
<sequence length="129" mass="13520">MTSARDTAGAAAQGADSHWGRRLLALLIDWGIALAISAGFFEYSSAATLGVFAAMTLLLVGTVGFSIGHRVLGLRVYRIVDGGSPPRPVQTLVRTVLMLLVIPAVVSGPDGRGLHDIAAGTRIDRVRRA</sequence>
<evidence type="ECO:0000313" key="2">
    <source>
        <dbReference type="EMBL" id="TGO04865.1"/>
    </source>
</evidence>
<dbReference type="Proteomes" id="UP000297318">
    <property type="component" value="Unassembled WGS sequence"/>
</dbReference>
<feature type="transmembrane region" description="Helical" evidence="1">
    <location>
        <begin position="47"/>
        <end position="68"/>
    </location>
</feature>
<dbReference type="EMBL" id="RHPJ01000003">
    <property type="protein sequence ID" value="TGO04865.1"/>
    <property type="molecule type" value="Genomic_DNA"/>
</dbReference>
<name>A0A4Z1DYX0_9MICO</name>
<comment type="caution">
    <text evidence="2">The sequence shown here is derived from an EMBL/GenBank/DDBJ whole genome shotgun (WGS) entry which is preliminary data.</text>
</comment>
<keyword evidence="3" id="KW-1185">Reference proteome</keyword>